<evidence type="ECO:0000256" key="1">
    <source>
        <dbReference type="SAM" id="MobiDB-lite"/>
    </source>
</evidence>
<organism evidence="2 3">
    <name type="scientific">Phytophthora sojae (strain P6497)</name>
    <name type="common">Soybean stem and root rot agent</name>
    <name type="synonym">Phytophthora megasperma f. sp. glycines</name>
    <dbReference type="NCBI Taxonomy" id="1094619"/>
    <lineage>
        <taxon>Eukaryota</taxon>
        <taxon>Sar</taxon>
        <taxon>Stramenopiles</taxon>
        <taxon>Oomycota</taxon>
        <taxon>Peronosporomycetes</taxon>
        <taxon>Peronosporales</taxon>
        <taxon>Peronosporaceae</taxon>
        <taxon>Phytophthora</taxon>
    </lineage>
</organism>
<dbReference type="EMBL" id="JH159155">
    <property type="protein sequence ID" value="EGZ14912.1"/>
    <property type="molecule type" value="Genomic_DNA"/>
</dbReference>
<keyword evidence="3" id="KW-1185">Reference proteome</keyword>
<sequence length="106" mass="11577">MLKQAEEALAARMKCEVVAALCGAPIGSLHYRLKRDRDRTTVFPNESKVSNSNGDDELEYIPNLSAEEHSKEDEKGLIVSPPSEVNISFTGGRTTGEEGARTTPRT</sequence>
<evidence type="ECO:0000313" key="2">
    <source>
        <dbReference type="EMBL" id="EGZ14912.1"/>
    </source>
</evidence>
<gene>
    <name evidence="2" type="ORF">PHYSODRAFT_301680</name>
</gene>
<accession>G4ZKZ4</accession>
<dbReference type="InParanoid" id="G4ZKZ4"/>
<proteinExistence type="predicted"/>
<dbReference type="AlphaFoldDB" id="G4ZKZ4"/>
<feature type="compositionally biased region" description="Basic and acidic residues" evidence="1">
    <location>
        <begin position="66"/>
        <end position="76"/>
    </location>
</feature>
<dbReference type="Proteomes" id="UP000002640">
    <property type="component" value="Unassembled WGS sequence"/>
</dbReference>
<reference evidence="2 3" key="1">
    <citation type="journal article" date="2006" name="Science">
        <title>Phytophthora genome sequences uncover evolutionary origins and mechanisms of pathogenesis.</title>
        <authorList>
            <person name="Tyler B.M."/>
            <person name="Tripathy S."/>
            <person name="Zhang X."/>
            <person name="Dehal P."/>
            <person name="Jiang R.H."/>
            <person name="Aerts A."/>
            <person name="Arredondo F.D."/>
            <person name="Baxter L."/>
            <person name="Bensasson D."/>
            <person name="Beynon J.L."/>
            <person name="Chapman J."/>
            <person name="Damasceno C.M."/>
            <person name="Dorrance A.E."/>
            <person name="Dou D."/>
            <person name="Dickerman A.W."/>
            <person name="Dubchak I.L."/>
            <person name="Garbelotto M."/>
            <person name="Gijzen M."/>
            <person name="Gordon S.G."/>
            <person name="Govers F."/>
            <person name="Grunwald N.J."/>
            <person name="Huang W."/>
            <person name="Ivors K.L."/>
            <person name="Jones R.W."/>
            <person name="Kamoun S."/>
            <person name="Krampis K."/>
            <person name="Lamour K.H."/>
            <person name="Lee M.K."/>
            <person name="McDonald W.H."/>
            <person name="Medina M."/>
            <person name="Meijer H.J."/>
            <person name="Nordberg E.K."/>
            <person name="Maclean D.J."/>
            <person name="Ospina-Giraldo M.D."/>
            <person name="Morris P.F."/>
            <person name="Phuntumart V."/>
            <person name="Putnam N.H."/>
            <person name="Rash S."/>
            <person name="Rose J.K."/>
            <person name="Sakihama Y."/>
            <person name="Salamov A.A."/>
            <person name="Savidor A."/>
            <person name="Scheuring C.F."/>
            <person name="Smith B.M."/>
            <person name="Sobral B.W."/>
            <person name="Terry A."/>
            <person name="Torto-Alalibo T.A."/>
            <person name="Win J."/>
            <person name="Xu Z."/>
            <person name="Zhang H."/>
            <person name="Grigoriev I.V."/>
            <person name="Rokhsar D.S."/>
            <person name="Boore J.L."/>
        </authorList>
    </citation>
    <scope>NUCLEOTIDE SEQUENCE [LARGE SCALE GENOMIC DNA]</scope>
    <source>
        <strain evidence="2 3">P6497</strain>
    </source>
</reference>
<dbReference type="GeneID" id="20642059"/>
<evidence type="ECO:0000313" key="3">
    <source>
        <dbReference type="Proteomes" id="UP000002640"/>
    </source>
</evidence>
<protein>
    <submittedName>
        <fullName evidence="2">Uncharacterized protein</fullName>
    </submittedName>
</protein>
<dbReference type="KEGG" id="psoj:PHYSODRAFT_301680"/>
<name>G4ZKZ4_PHYSP</name>
<feature type="region of interest" description="Disordered" evidence="1">
    <location>
        <begin position="66"/>
        <end position="106"/>
    </location>
</feature>
<dbReference type="RefSeq" id="XP_009528661.1">
    <property type="nucleotide sequence ID" value="XM_009530366.1"/>
</dbReference>